<evidence type="ECO:0000313" key="3">
    <source>
        <dbReference type="Proteomes" id="UP000198651"/>
    </source>
</evidence>
<organism evidence="2 3">
    <name type="scientific">Candidatus Ichthyocystis hellenicum</name>
    <dbReference type="NCBI Taxonomy" id="1561003"/>
    <lineage>
        <taxon>Bacteria</taxon>
        <taxon>Pseudomonadati</taxon>
        <taxon>Pseudomonadota</taxon>
        <taxon>Betaproteobacteria</taxon>
        <taxon>Burkholderiales</taxon>
        <taxon>Candidatus Ichthyocystis</taxon>
    </lineage>
</organism>
<dbReference type="EMBL" id="LN906597">
    <property type="protein sequence ID" value="CUT18360.1"/>
    <property type="molecule type" value="Genomic_DNA"/>
</dbReference>
<proteinExistence type="predicted"/>
<dbReference type="AlphaFoldDB" id="A0A0S4M881"/>
<dbReference type="OrthoDB" id="10020457at2"/>
<feature type="transmembrane region" description="Helical" evidence="1">
    <location>
        <begin position="368"/>
        <end position="389"/>
    </location>
</feature>
<evidence type="ECO:0000313" key="2">
    <source>
        <dbReference type="EMBL" id="CUT18360.1"/>
    </source>
</evidence>
<name>A0A0S4M881_9BURK</name>
<keyword evidence="1" id="KW-0472">Membrane</keyword>
<dbReference type="Proteomes" id="UP000198651">
    <property type="component" value="Chromosome I"/>
</dbReference>
<keyword evidence="1" id="KW-1133">Transmembrane helix</keyword>
<reference evidence="3" key="1">
    <citation type="submission" date="2015-11" db="EMBL/GenBank/DDBJ databases">
        <authorList>
            <person name="Seth-Smith H.M.B."/>
        </authorList>
    </citation>
    <scope>NUCLEOTIDE SEQUENCE [LARGE SCALE GENOMIC DNA]</scope>
    <source>
        <strain evidence="3">2013Ark11</strain>
    </source>
</reference>
<dbReference type="RefSeq" id="WP_092490724.1">
    <property type="nucleotide sequence ID" value="NZ_LN906597.1"/>
</dbReference>
<keyword evidence="1" id="KW-0812">Transmembrane</keyword>
<protein>
    <submittedName>
        <fullName evidence="2">Putative membrane protein</fullName>
    </submittedName>
</protein>
<accession>A0A0S4M881</accession>
<keyword evidence="3" id="KW-1185">Reference proteome</keyword>
<sequence>MRYDTNCKHSYCLQISNLELRTNNEVQENIECTNVMLSEQNYQSKNNSLGRFLGSKLVAVPLVMLSFLKGVDGFDVNAENFRRCLISSPMYMCQWLTEINIEDVRKCSLSSTMCRFINLMKHLVADESGTVKVTLDKEGKKVSLMINTHSIKPNKWTVYFDIGRYYKMDVSYFPPLSGIINTINQQLHSVYIYINRRPEEFQVDKSSEEYYKCRYEFDSVCDINYRENSTITDLCCPDIRSYIEEVAYPSKPLTTIATEIISSTADNLATTLSDITGSKTISTTEASEATISIATSSLSEIIRSTAESLATTLSEITVSKIISTTESSETTSSTATSSLSEIINSTAIESINLIPTEIGTSNKGDTTLTVILVALLSIALAILVFLGYISYKSRKTHRHQVVPSTSNNDVEIEDLV</sequence>
<evidence type="ECO:0000256" key="1">
    <source>
        <dbReference type="SAM" id="Phobius"/>
    </source>
</evidence>
<gene>
    <name evidence="2" type="ORF">Ark11_1566</name>
</gene>